<proteinExistence type="predicted"/>
<comment type="caution">
    <text evidence="1">The sequence shown here is derived from an EMBL/GenBank/DDBJ whole genome shotgun (WGS) entry which is preliminary data.</text>
</comment>
<accession>A0A8J4B9H0</accession>
<dbReference type="Proteomes" id="UP000747399">
    <property type="component" value="Unassembled WGS sequence"/>
</dbReference>
<evidence type="ECO:0000313" key="2">
    <source>
        <dbReference type="Proteomes" id="UP000747399"/>
    </source>
</evidence>
<keyword evidence="2" id="KW-1185">Reference proteome</keyword>
<organism evidence="1 2">
    <name type="scientific">Volvox africanus</name>
    <dbReference type="NCBI Taxonomy" id="51714"/>
    <lineage>
        <taxon>Eukaryota</taxon>
        <taxon>Viridiplantae</taxon>
        <taxon>Chlorophyta</taxon>
        <taxon>core chlorophytes</taxon>
        <taxon>Chlorophyceae</taxon>
        <taxon>CS clade</taxon>
        <taxon>Chlamydomonadales</taxon>
        <taxon>Volvocaceae</taxon>
        <taxon>Volvox</taxon>
    </lineage>
</organism>
<gene>
    <name evidence="1" type="ORF">Vafri_9660</name>
</gene>
<reference evidence="1" key="1">
    <citation type="journal article" date="2021" name="Proc. Natl. Acad. Sci. U.S.A.">
        <title>Three genomes in the algal genus Volvox reveal the fate of a haploid sex-determining region after a transition to homothallism.</title>
        <authorList>
            <person name="Yamamoto K."/>
            <person name="Hamaji T."/>
            <person name="Kawai-Toyooka H."/>
            <person name="Matsuzaki R."/>
            <person name="Takahashi F."/>
            <person name="Nishimura Y."/>
            <person name="Kawachi M."/>
            <person name="Noguchi H."/>
            <person name="Minakuchi Y."/>
            <person name="Umen J.G."/>
            <person name="Toyoda A."/>
            <person name="Nozaki H."/>
        </authorList>
    </citation>
    <scope>NUCLEOTIDE SEQUENCE</scope>
    <source>
        <strain evidence="1">NIES-3780</strain>
    </source>
</reference>
<dbReference type="AlphaFoldDB" id="A0A8J4B9H0"/>
<dbReference type="EMBL" id="BNCO01000016">
    <property type="protein sequence ID" value="GIL54117.1"/>
    <property type="molecule type" value="Genomic_DNA"/>
</dbReference>
<protein>
    <submittedName>
        <fullName evidence="1">Uncharacterized protein</fullName>
    </submittedName>
</protein>
<name>A0A8J4B9H0_9CHLO</name>
<evidence type="ECO:0000313" key="1">
    <source>
        <dbReference type="EMBL" id="GIL54117.1"/>
    </source>
</evidence>
<sequence>MMRQQRTAPSRPPAVLKPNSAKLASTWAETPVGVKGTATPSRLGAAASIEAAPRTWIIGAVVMLRPDDTNGFGLAGVLGTSDMDVSTAAESPLLLLARDKTGDGVADVVTDATAETADGESVSLNGCPATAVGPSECRMPTGAIVSAAVVSIIARM</sequence>